<accession>A0A6N8J7T5</accession>
<dbReference type="RefSeq" id="WP_157298971.1">
    <property type="nucleotide sequence ID" value="NZ_BAAAZB010000005.1"/>
</dbReference>
<keyword evidence="3" id="KW-1185">Reference proteome</keyword>
<proteinExistence type="predicted"/>
<evidence type="ECO:0000313" key="3">
    <source>
        <dbReference type="Proteomes" id="UP000468388"/>
    </source>
</evidence>
<keyword evidence="1" id="KW-0472">Membrane</keyword>
<feature type="transmembrane region" description="Helical" evidence="1">
    <location>
        <begin position="86"/>
        <end position="104"/>
    </location>
</feature>
<feature type="transmembrane region" description="Helical" evidence="1">
    <location>
        <begin position="15"/>
        <end position="38"/>
    </location>
</feature>
<reference evidence="2 3" key="1">
    <citation type="submission" date="2019-12" db="EMBL/GenBank/DDBJ databases">
        <title>The draft genomic sequence of strain Chitinophaga oryziterrae JCM 16595.</title>
        <authorList>
            <person name="Zhang X."/>
        </authorList>
    </citation>
    <scope>NUCLEOTIDE SEQUENCE [LARGE SCALE GENOMIC DNA]</scope>
    <source>
        <strain evidence="2 3">JCM 16595</strain>
    </source>
</reference>
<keyword evidence="1" id="KW-1133">Transmembrane helix</keyword>
<dbReference type="EMBL" id="WRXO01000001">
    <property type="protein sequence ID" value="MVT40336.1"/>
    <property type="molecule type" value="Genomic_DNA"/>
</dbReference>
<dbReference type="OrthoDB" id="674180at2"/>
<gene>
    <name evidence="2" type="ORF">GO495_07065</name>
</gene>
<feature type="transmembrane region" description="Helical" evidence="1">
    <location>
        <begin position="50"/>
        <end position="74"/>
    </location>
</feature>
<dbReference type="Proteomes" id="UP000468388">
    <property type="component" value="Unassembled WGS sequence"/>
</dbReference>
<sequence length="105" mass="11415">MNGCCHIKQPSTKRWLLPGIVLVLIPKCPLCLAAYVALGTGIGLSVPVATYLRLFLLVLCVSSLSYLTARYICLKIYPSGDQLIKANRLTLLLTAFTGGVVLFLF</sequence>
<keyword evidence="1" id="KW-0812">Transmembrane</keyword>
<evidence type="ECO:0000313" key="2">
    <source>
        <dbReference type="EMBL" id="MVT40336.1"/>
    </source>
</evidence>
<protein>
    <submittedName>
        <fullName evidence="2">Uncharacterized protein</fullName>
    </submittedName>
</protein>
<dbReference type="AlphaFoldDB" id="A0A6N8J7T5"/>
<name>A0A6N8J7T5_9BACT</name>
<comment type="caution">
    <text evidence="2">The sequence shown here is derived from an EMBL/GenBank/DDBJ whole genome shotgun (WGS) entry which is preliminary data.</text>
</comment>
<organism evidence="2 3">
    <name type="scientific">Chitinophaga oryziterrae</name>
    <dbReference type="NCBI Taxonomy" id="1031224"/>
    <lineage>
        <taxon>Bacteria</taxon>
        <taxon>Pseudomonadati</taxon>
        <taxon>Bacteroidota</taxon>
        <taxon>Chitinophagia</taxon>
        <taxon>Chitinophagales</taxon>
        <taxon>Chitinophagaceae</taxon>
        <taxon>Chitinophaga</taxon>
    </lineage>
</organism>
<evidence type="ECO:0000256" key="1">
    <source>
        <dbReference type="SAM" id="Phobius"/>
    </source>
</evidence>